<reference evidence="1 2" key="1">
    <citation type="journal article" date="2024" name="bioRxiv">
        <title>A reference genome for Trichogramma kaykai: A tiny desert-dwelling parasitoid wasp with competing sex-ratio distorters.</title>
        <authorList>
            <person name="Culotta J."/>
            <person name="Lindsey A.R."/>
        </authorList>
    </citation>
    <scope>NUCLEOTIDE SEQUENCE [LARGE SCALE GENOMIC DNA]</scope>
    <source>
        <strain evidence="1 2">KSX58</strain>
    </source>
</reference>
<comment type="caution">
    <text evidence="1">The sequence shown here is derived from an EMBL/GenBank/DDBJ whole genome shotgun (WGS) entry which is preliminary data.</text>
</comment>
<evidence type="ECO:0000313" key="2">
    <source>
        <dbReference type="Proteomes" id="UP001627154"/>
    </source>
</evidence>
<accession>A0ABD2VSJ4</accession>
<organism evidence="1 2">
    <name type="scientific">Trichogramma kaykai</name>
    <dbReference type="NCBI Taxonomy" id="54128"/>
    <lineage>
        <taxon>Eukaryota</taxon>
        <taxon>Metazoa</taxon>
        <taxon>Ecdysozoa</taxon>
        <taxon>Arthropoda</taxon>
        <taxon>Hexapoda</taxon>
        <taxon>Insecta</taxon>
        <taxon>Pterygota</taxon>
        <taxon>Neoptera</taxon>
        <taxon>Endopterygota</taxon>
        <taxon>Hymenoptera</taxon>
        <taxon>Apocrita</taxon>
        <taxon>Proctotrupomorpha</taxon>
        <taxon>Chalcidoidea</taxon>
        <taxon>Trichogrammatidae</taxon>
        <taxon>Trichogramma</taxon>
    </lineage>
</organism>
<sequence length="118" mass="13949">MFAMVLQRRNNNQQSQHNNNINKSTLTPGYVNNNHYNNINSLKHHLFGPKVAFYFPSVAEERMSYGFVCKLLRGDTDKVILRTNRLQIYSIFYSASYKFRLSHRSLISFSEFIFYILV</sequence>
<protein>
    <submittedName>
        <fullName evidence="1">Uncharacterized protein</fullName>
    </submittedName>
</protein>
<keyword evidence="2" id="KW-1185">Reference proteome</keyword>
<name>A0ABD2VSJ4_9HYME</name>
<dbReference type="EMBL" id="JBJJXI010000189">
    <property type="protein sequence ID" value="KAL3383574.1"/>
    <property type="molecule type" value="Genomic_DNA"/>
</dbReference>
<dbReference type="AlphaFoldDB" id="A0ABD2VSJ4"/>
<dbReference type="Proteomes" id="UP001627154">
    <property type="component" value="Unassembled WGS sequence"/>
</dbReference>
<evidence type="ECO:0000313" key="1">
    <source>
        <dbReference type="EMBL" id="KAL3383574.1"/>
    </source>
</evidence>
<gene>
    <name evidence="1" type="ORF">TKK_020559</name>
</gene>
<proteinExistence type="predicted"/>